<proteinExistence type="predicted"/>
<comment type="caution">
    <text evidence="1">The sequence shown here is derived from an EMBL/GenBank/DDBJ whole genome shotgun (WGS) entry which is preliminary data.</text>
</comment>
<reference evidence="1 2" key="1">
    <citation type="submission" date="2024-07" db="EMBL/GenBank/DDBJ databases">
        <title>Enhanced genomic and transcriptomic resources for Trichinella pseudospiralis and T. spiralis underpin the discovery of pronounced molecular differences between stages and species.</title>
        <authorList>
            <person name="Pasi K.K."/>
            <person name="La Rosa G."/>
            <person name="Gomez-Morales M.A."/>
            <person name="Tosini F."/>
            <person name="Sumanam S."/>
            <person name="Young N.D."/>
            <person name="Chang B.C."/>
            <person name="Robin G.B."/>
        </authorList>
    </citation>
    <scope>NUCLEOTIDE SEQUENCE [LARGE SCALE GENOMIC DNA]</scope>
    <source>
        <strain evidence="1">ISS534</strain>
    </source>
</reference>
<sequence>MKWRDWDKIREENHRKTVLLLFIRSPKMQKPKKPTVIETILPKLRPNRHIFETTVRLKPRRLGFLSSSLKRKTDTGYPLPVQTTTINPVDRSPIDWSRVGTSRRLLESHTSQLMDHFPLGNKSLNHTRASFYKLTANLLLSIISKH</sequence>
<accession>A0ABR3KK84</accession>
<protein>
    <submittedName>
        <fullName evidence="1">NADPH-dependent diflavin oxidoreductase</fullName>
    </submittedName>
</protein>
<dbReference type="Proteomes" id="UP001558632">
    <property type="component" value="Unassembled WGS sequence"/>
</dbReference>
<name>A0ABR3KK84_TRISP</name>
<dbReference type="EMBL" id="JBEUSY010000328">
    <property type="protein sequence ID" value="KAL1238192.1"/>
    <property type="molecule type" value="Genomic_DNA"/>
</dbReference>
<organism evidence="1 2">
    <name type="scientific">Trichinella spiralis</name>
    <name type="common">Trichina worm</name>
    <dbReference type="NCBI Taxonomy" id="6334"/>
    <lineage>
        <taxon>Eukaryota</taxon>
        <taxon>Metazoa</taxon>
        <taxon>Ecdysozoa</taxon>
        <taxon>Nematoda</taxon>
        <taxon>Enoplea</taxon>
        <taxon>Dorylaimia</taxon>
        <taxon>Trichinellida</taxon>
        <taxon>Trichinellidae</taxon>
        <taxon>Trichinella</taxon>
    </lineage>
</organism>
<evidence type="ECO:0000313" key="1">
    <source>
        <dbReference type="EMBL" id="KAL1238192.1"/>
    </source>
</evidence>
<evidence type="ECO:0000313" key="2">
    <source>
        <dbReference type="Proteomes" id="UP001558632"/>
    </source>
</evidence>
<gene>
    <name evidence="1" type="ORF">TSPI_05169</name>
</gene>
<keyword evidence="2" id="KW-1185">Reference proteome</keyword>